<dbReference type="AlphaFoldDB" id="A0AAV3PYN8"/>
<dbReference type="EMBL" id="BAABME010034445">
    <property type="protein sequence ID" value="GAA0156062.1"/>
    <property type="molecule type" value="Genomic_DNA"/>
</dbReference>
<organism evidence="1 2">
    <name type="scientific">Lithospermum erythrorhizon</name>
    <name type="common">Purple gromwell</name>
    <name type="synonym">Lithospermum officinale var. erythrorhizon</name>
    <dbReference type="NCBI Taxonomy" id="34254"/>
    <lineage>
        <taxon>Eukaryota</taxon>
        <taxon>Viridiplantae</taxon>
        <taxon>Streptophyta</taxon>
        <taxon>Embryophyta</taxon>
        <taxon>Tracheophyta</taxon>
        <taxon>Spermatophyta</taxon>
        <taxon>Magnoliopsida</taxon>
        <taxon>eudicotyledons</taxon>
        <taxon>Gunneridae</taxon>
        <taxon>Pentapetalae</taxon>
        <taxon>asterids</taxon>
        <taxon>lamiids</taxon>
        <taxon>Boraginales</taxon>
        <taxon>Boraginaceae</taxon>
        <taxon>Boraginoideae</taxon>
        <taxon>Lithospermeae</taxon>
        <taxon>Lithospermum</taxon>
    </lineage>
</organism>
<accession>A0AAV3PYN8</accession>
<reference evidence="1 2" key="1">
    <citation type="submission" date="2024-01" db="EMBL/GenBank/DDBJ databases">
        <title>The complete chloroplast genome sequence of Lithospermum erythrorhizon: insights into the phylogenetic relationship among Boraginaceae species and the maternal lineages of purple gromwells.</title>
        <authorList>
            <person name="Okada T."/>
            <person name="Watanabe K."/>
        </authorList>
    </citation>
    <scope>NUCLEOTIDE SEQUENCE [LARGE SCALE GENOMIC DNA]</scope>
</reference>
<sequence length="154" mass="17679">MKNYDKVFEKCFNGWKCIHNTCSNVVGRIWFVWDPSCYEVSGIIVDKQYVFCKVVDIVSKAVFYMSVVYGDNYHVIIRQLWKSLEENKLEVAPWLTAGDMNIIRSELQSLGRGCPPQSAMNDFNQCIEVLDVIELASQGVNFRGVRIGRIRSVV</sequence>
<evidence type="ECO:0000313" key="1">
    <source>
        <dbReference type="EMBL" id="GAA0156062.1"/>
    </source>
</evidence>
<comment type="caution">
    <text evidence="1">The sequence shown here is derived from an EMBL/GenBank/DDBJ whole genome shotgun (WGS) entry which is preliminary data.</text>
</comment>
<keyword evidence="2" id="KW-1185">Reference proteome</keyword>
<gene>
    <name evidence="1" type="ORF">LIER_43344</name>
</gene>
<dbReference type="Proteomes" id="UP001454036">
    <property type="component" value="Unassembled WGS sequence"/>
</dbReference>
<name>A0AAV3PYN8_LITER</name>
<protein>
    <submittedName>
        <fullName evidence="1">Uncharacterized protein</fullName>
    </submittedName>
</protein>
<proteinExistence type="predicted"/>
<evidence type="ECO:0000313" key="2">
    <source>
        <dbReference type="Proteomes" id="UP001454036"/>
    </source>
</evidence>